<dbReference type="Proteomes" id="UP001057402">
    <property type="component" value="Chromosome 2"/>
</dbReference>
<protein>
    <submittedName>
        <fullName evidence="1">Uncharacterized protein</fullName>
    </submittedName>
</protein>
<keyword evidence="2" id="KW-1185">Reference proteome</keyword>
<reference evidence="2" key="1">
    <citation type="journal article" date="2023" name="Front. Plant Sci.">
        <title>Chromosomal-level genome assembly of Melastoma candidum provides insights into trichome evolution.</title>
        <authorList>
            <person name="Zhong Y."/>
            <person name="Wu W."/>
            <person name="Sun C."/>
            <person name="Zou P."/>
            <person name="Liu Y."/>
            <person name="Dai S."/>
            <person name="Zhou R."/>
        </authorList>
    </citation>
    <scope>NUCLEOTIDE SEQUENCE [LARGE SCALE GENOMIC DNA]</scope>
</reference>
<sequence length="530" mass="59262">MASHWLPSLLLALFVSVVTSAPVELHPLNCSEQIRACSSSLYYHNNNVPVNQIALHYSINESQIQPIQTGNRRDYLISVMCSCQTIEKVTAYFYNTSYFVEEGQTFDDVSSRSYSDQAFGSGNEGTNFSPLTTVPIYIPCGCLQDSSIVVVTYTVQPHDTLSDIAALLSADVDEIISMNAPQIQNPDNIYTGSVLFIPKSIHATPWPKTANKHKWTIIIIVMLATVTFISMLTVIVMLRRNQLRRDLREDPKAATTKSFSINKGFSFKNENIDDNPVFESEKPMVYSLEQIEGATDNFDESKKIGEGGYGSVYFGYLGKQEVAIKKMKSTKSKEFFAEVKVLCKIHHINVVELIGYAIGEDHLYLVYEFIPNGSLSEHLHDPFLKAGHQPLSWTVRTEIALEAARGIEYIHDHTKARYVHRDIKTSNILLDGGHHAKVVSDFGLAKLVGRTSEEDLIATRLVGTPGYLPPESVKELQVTPKTDVFAYGVVLAELITGQRALIRDSKDPTKLISLITIMNKIFRDDDPFLL</sequence>
<evidence type="ECO:0000313" key="2">
    <source>
        <dbReference type="Proteomes" id="UP001057402"/>
    </source>
</evidence>
<evidence type="ECO:0000313" key="1">
    <source>
        <dbReference type="EMBL" id="KAI4384148.1"/>
    </source>
</evidence>
<gene>
    <name evidence="1" type="ORF">MLD38_002336</name>
</gene>
<dbReference type="EMBL" id="CM042881">
    <property type="protein sequence ID" value="KAI4384148.1"/>
    <property type="molecule type" value="Genomic_DNA"/>
</dbReference>
<comment type="caution">
    <text evidence="1">The sequence shown here is derived from an EMBL/GenBank/DDBJ whole genome shotgun (WGS) entry which is preliminary data.</text>
</comment>
<name>A0ACB9RYP0_9MYRT</name>
<organism evidence="1 2">
    <name type="scientific">Melastoma candidum</name>
    <dbReference type="NCBI Taxonomy" id="119954"/>
    <lineage>
        <taxon>Eukaryota</taxon>
        <taxon>Viridiplantae</taxon>
        <taxon>Streptophyta</taxon>
        <taxon>Embryophyta</taxon>
        <taxon>Tracheophyta</taxon>
        <taxon>Spermatophyta</taxon>
        <taxon>Magnoliopsida</taxon>
        <taxon>eudicotyledons</taxon>
        <taxon>Gunneridae</taxon>
        <taxon>Pentapetalae</taxon>
        <taxon>rosids</taxon>
        <taxon>malvids</taxon>
        <taxon>Myrtales</taxon>
        <taxon>Melastomataceae</taxon>
        <taxon>Melastomatoideae</taxon>
        <taxon>Melastomateae</taxon>
        <taxon>Melastoma</taxon>
    </lineage>
</organism>
<accession>A0ACB9RYP0</accession>
<proteinExistence type="predicted"/>